<reference evidence="2" key="1">
    <citation type="journal article" date="2019" name="bioRxiv">
        <title>The Genome of the Zebra Mussel, Dreissena polymorpha: A Resource for Invasive Species Research.</title>
        <authorList>
            <person name="McCartney M.A."/>
            <person name="Auch B."/>
            <person name="Kono T."/>
            <person name="Mallez S."/>
            <person name="Zhang Y."/>
            <person name="Obille A."/>
            <person name="Becker A."/>
            <person name="Abrahante J.E."/>
            <person name="Garbe J."/>
            <person name="Badalamenti J.P."/>
            <person name="Herman A."/>
            <person name="Mangelson H."/>
            <person name="Liachko I."/>
            <person name="Sullivan S."/>
            <person name="Sone E.D."/>
            <person name="Koren S."/>
            <person name="Silverstein K.A.T."/>
            <person name="Beckman K.B."/>
            <person name="Gohl D.M."/>
        </authorList>
    </citation>
    <scope>NUCLEOTIDE SEQUENCE</scope>
    <source>
        <strain evidence="2">Duluth1</strain>
        <tissue evidence="2">Whole animal</tissue>
    </source>
</reference>
<feature type="chain" id="PRO_5039391513" evidence="1">
    <location>
        <begin position="20"/>
        <end position="69"/>
    </location>
</feature>
<evidence type="ECO:0000313" key="3">
    <source>
        <dbReference type="Proteomes" id="UP000828390"/>
    </source>
</evidence>
<organism evidence="2 3">
    <name type="scientific">Dreissena polymorpha</name>
    <name type="common">Zebra mussel</name>
    <name type="synonym">Mytilus polymorpha</name>
    <dbReference type="NCBI Taxonomy" id="45954"/>
    <lineage>
        <taxon>Eukaryota</taxon>
        <taxon>Metazoa</taxon>
        <taxon>Spiralia</taxon>
        <taxon>Lophotrochozoa</taxon>
        <taxon>Mollusca</taxon>
        <taxon>Bivalvia</taxon>
        <taxon>Autobranchia</taxon>
        <taxon>Heteroconchia</taxon>
        <taxon>Euheterodonta</taxon>
        <taxon>Imparidentia</taxon>
        <taxon>Neoheterodontei</taxon>
        <taxon>Myida</taxon>
        <taxon>Dreissenoidea</taxon>
        <taxon>Dreissenidae</taxon>
        <taxon>Dreissena</taxon>
    </lineage>
</organism>
<keyword evidence="1" id="KW-0732">Signal</keyword>
<evidence type="ECO:0000313" key="2">
    <source>
        <dbReference type="EMBL" id="KAH3703906.1"/>
    </source>
</evidence>
<keyword evidence="3" id="KW-1185">Reference proteome</keyword>
<gene>
    <name evidence="2" type="ORF">DPMN_078958</name>
</gene>
<dbReference type="EMBL" id="JAIWYP010000015">
    <property type="protein sequence ID" value="KAH3703906.1"/>
    <property type="molecule type" value="Genomic_DNA"/>
</dbReference>
<name>A0A9D4BQW3_DREPO</name>
<feature type="signal peptide" evidence="1">
    <location>
        <begin position="1"/>
        <end position="19"/>
    </location>
</feature>
<comment type="caution">
    <text evidence="2">The sequence shown here is derived from an EMBL/GenBank/DDBJ whole genome shotgun (WGS) entry which is preliminary data.</text>
</comment>
<accession>A0A9D4BQW3</accession>
<evidence type="ECO:0000256" key="1">
    <source>
        <dbReference type="SAM" id="SignalP"/>
    </source>
</evidence>
<reference evidence="2" key="2">
    <citation type="submission" date="2020-11" db="EMBL/GenBank/DDBJ databases">
        <authorList>
            <person name="McCartney M.A."/>
            <person name="Auch B."/>
            <person name="Kono T."/>
            <person name="Mallez S."/>
            <person name="Becker A."/>
            <person name="Gohl D.M."/>
            <person name="Silverstein K.A.T."/>
            <person name="Koren S."/>
            <person name="Bechman K.B."/>
            <person name="Herman A."/>
            <person name="Abrahante J.E."/>
            <person name="Garbe J."/>
        </authorList>
    </citation>
    <scope>NUCLEOTIDE SEQUENCE</scope>
    <source>
        <strain evidence="2">Duluth1</strain>
        <tissue evidence="2">Whole animal</tissue>
    </source>
</reference>
<dbReference type="AlphaFoldDB" id="A0A9D4BQW3"/>
<sequence length="69" mass="7516">MAIWRRGFISVFGLVAAEAATRTTIRTHAIIDRYLAEQQGGATLNLGLHTFLARGQDNLVNKGHIPGMP</sequence>
<proteinExistence type="predicted"/>
<protein>
    <submittedName>
        <fullName evidence="2">Uncharacterized protein</fullName>
    </submittedName>
</protein>
<dbReference type="Proteomes" id="UP000828390">
    <property type="component" value="Unassembled WGS sequence"/>
</dbReference>